<evidence type="ECO:0000313" key="2">
    <source>
        <dbReference type="EMBL" id="MBL4917924.1"/>
    </source>
</evidence>
<accession>A0A8K0VDY0</accession>
<feature type="compositionally biased region" description="Gly residues" evidence="1">
    <location>
        <begin position="19"/>
        <end position="36"/>
    </location>
</feature>
<comment type="caution">
    <text evidence="2">The sequence shown here is derived from an EMBL/GenBank/DDBJ whole genome shotgun (WGS) entry which is preliminary data.</text>
</comment>
<dbReference type="EMBL" id="JAESVN010000004">
    <property type="protein sequence ID" value="MBL4917924.1"/>
    <property type="molecule type" value="Genomic_DNA"/>
</dbReference>
<proteinExistence type="predicted"/>
<organism evidence="2 3">
    <name type="scientific">Szabonella alba</name>
    <dbReference type="NCBI Taxonomy" id="2804194"/>
    <lineage>
        <taxon>Bacteria</taxon>
        <taxon>Pseudomonadati</taxon>
        <taxon>Pseudomonadota</taxon>
        <taxon>Alphaproteobacteria</taxon>
        <taxon>Rhodobacterales</taxon>
        <taxon>Paracoccaceae</taxon>
        <taxon>Szabonella</taxon>
    </lineage>
</organism>
<keyword evidence="3" id="KW-1185">Reference proteome</keyword>
<protein>
    <submittedName>
        <fullName evidence="2">Uncharacterized protein</fullName>
    </submittedName>
</protein>
<dbReference type="RefSeq" id="WP_202688835.1">
    <property type="nucleotide sequence ID" value="NZ_JAESVN010000004.1"/>
</dbReference>
<name>A0A8K0VDY0_9RHOB</name>
<evidence type="ECO:0000313" key="3">
    <source>
        <dbReference type="Proteomes" id="UP000648908"/>
    </source>
</evidence>
<feature type="region of interest" description="Disordered" evidence="1">
    <location>
        <begin position="19"/>
        <end position="40"/>
    </location>
</feature>
<reference evidence="2" key="1">
    <citation type="submission" date="2021-01" db="EMBL/GenBank/DDBJ databases">
        <title>Tabrizicola alba sp. nov. a motile alkaliphilic bacterium isolated from a soda lake.</title>
        <authorList>
            <person name="Szuroczki S."/>
            <person name="Abbaszade G."/>
            <person name="Schumann P."/>
            <person name="Toth E."/>
        </authorList>
    </citation>
    <scope>NUCLEOTIDE SEQUENCE</scope>
    <source>
        <strain evidence="2">DMG-N-6</strain>
    </source>
</reference>
<dbReference type="Proteomes" id="UP000648908">
    <property type="component" value="Unassembled WGS sequence"/>
</dbReference>
<dbReference type="AlphaFoldDB" id="A0A8K0VDY0"/>
<gene>
    <name evidence="2" type="ORF">JL811_11900</name>
</gene>
<evidence type="ECO:0000256" key="1">
    <source>
        <dbReference type="SAM" id="MobiDB-lite"/>
    </source>
</evidence>
<sequence length="214" mass="20550">MVVALTAVTGLSACLGSGSGGGGAGGGGGGGGGGGSYQSNFDAVSGQGPTQNMPTSLNADYSGQMEVDVNDGTQSGTAYADLDIAVNWTEGQSSNPFSGTASNFTGELASGQAGDITGTLEVVDAPVGTINRSTFAVPAPGSGTVSVGGGQFTMRGDLAVDGTEYDTTLLLGGNFFGSGASAMQGAVSGGVKEKGIGGALFDAAAGGTFYLIQD</sequence>